<feature type="region of interest" description="Disordered" evidence="1">
    <location>
        <begin position="725"/>
        <end position="790"/>
    </location>
</feature>
<keyword evidence="3" id="KW-1185">Reference proteome</keyword>
<name>A0A8S9X6L7_APOLU</name>
<reference evidence="2" key="1">
    <citation type="journal article" date="2021" name="Mol. Ecol. Resour.">
        <title>Apolygus lucorum genome provides insights into omnivorousness and mesophyll feeding.</title>
        <authorList>
            <person name="Liu Y."/>
            <person name="Liu H."/>
            <person name="Wang H."/>
            <person name="Huang T."/>
            <person name="Liu B."/>
            <person name="Yang B."/>
            <person name="Yin L."/>
            <person name="Li B."/>
            <person name="Zhang Y."/>
            <person name="Zhang S."/>
            <person name="Jiang F."/>
            <person name="Zhang X."/>
            <person name="Ren Y."/>
            <person name="Wang B."/>
            <person name="Wang S."/>
            <person name="Lu Y."/>
            <person name="Wu K."/>
            <person name="Fan W."/>
            <person name="Wang G."/>
        </authorList>
    </citation>
    <scope>NUCLEOTIDE SEQUENCE</scope>
    <source>
        <strain evidence="2">12Hb</strain>
    </source>
</reference>
<evidence type="ECO:0000256" key="1">
    <source>
        <dbReference type="SAM" id="MobiDB-lite"/>
    </source>
</evidence>
<sequence length="901" mass="103403">MSAATEKSKVFSDKSSADFALVHDKSEYYSFHSLSKNKRKSSRSVEQESGRVIDNFQNAILSKFNEFSENSSKSLSQHDTEYFFKNPTDCENSSVCSKKTVAKRKNSKVKEIFNRKTKILNSSSDSEADQSIEIHSDEVFSTGASEADDVRRVRCKSSDTSIQDYARNEKPNSERDNQIKVNSKNSDIQWLTSKSIVKMVNPKVDIKTRRETRDTYAKRASAPQRKLSVRRINANTKPCDLFVEEIRRNNLVMSEEIFSTSKSRNHIIPDSQYRKTKTEFEGGFNQEITEPQVTRKTKNHSTEVFEAKGCSGWRPAKTQGVKDIKIGQEKSGLYETTNSQIVQNARNQQIQSTERNILENSEQVRESSERGSVDVPQYSTMISVGCNTNESGNSQSPPADHNSNDSNPSTVIIMPNNRSSRYVKLPGLTEAFMKDDTNVQELRIKDGLSFESANILSHLNMGHDSSQRKVVILEENTHTECIPEPPARKVAEMKDQYTDFESPMEHRLTQTSDMVITTDTSVQCESHIIDFLNGSDYKNDHQEIMICNDEGTGVQLYNILGHPLTDMEGYLLKDSHGRFLVRFDHFGVPTTCTDGKTIFLEDGTKWEQMKGFFNIIHQRFKKNLRRSMERNKMDHCSKRPIENVKRASKRLEWLADISQYNALSDDKSSQSLDARSYHNPLRKLQYKNDSAIPQEPTKSLVAEMKSIAKLRNALLEKINHISERGTQRRRFLTNNDTRSHKSARKTRNSTDTNRKSESRIQADQQRAPRNNRRLKWIKSGENEEEDSLFEDKSDRRLHYTRASPLNVHDQDEPTASSSVWRPEPLAVQYVSDQWEVQPESSTSFPLLTVLRDENFPPASEHSTFEIWSDVSRSNSRFQSTEEHKWNALMPTIEIDSEEPEY</sequence>
<accession>A0A8S9X6L7</accession>
<feature type="region of interest" description="Disordered" evidence="1">
    <location>
        <begin position="346"/>
        <end position="413"/>
    </location>
</feature>
<dbReference type="OrthoDB" id="6631402at2759"/>
<dbReference type="AlphaFoldDB" id="A0A8S9X6L7"/>
<comment type="caution">
    <text evidence="2">The sequence shown here is derived from an EMBL/GenBank/DDBJ whole genome shotgun (WGS) entry which is preliminary data.</text>
</comment>
<evidence type="ECO:0000313" key="2">
    <source>
        <dbReference type="EMBL" id="KAF6204144.1"/>
    </source>
</evidence>
<dbReference type="EMBL" id="WIXP02000010">
    <property type="protein sequence ID" value="KAF6204144.1"/>
    <property type="molecule type" value="Genomic_DNA"/>
</dbReference>
<organism evidence="2 3">
    <name type="scientific">Apolygus lucorum</name>
    <name type="common">Small green plant bug</name>
    <name type="synonym">Lygocoris lucorum</name>
    <dbReference type="NCBI Taxonomy" id="248454"/>
    <lineage>
        <taxon>Eukaryota</taxon>
        <taxon>Metazoa</taxon>
        <taxon>Ecdysozoa</taxon>
        <taxon>Arthropoda</taxon>
        <taxon>Hexapoda</taxon>
        <taxon>Insecta</taxon>
        <taxon>Pterygota</taxon>
        <taxon>Neoptera</taxon>
        <taxon>Paraneoptera</taxon>
        <taxon>Hemiptera</taxon>
        <taxon>Heteroptera</taxon>
        <taxon>Panheteroptera</taxon>
        <taxon>Cimicomorpha</taxon>
        <taxon>Miridae</taxon>
        <taxon>Mirini</taxon>
        <taxon>Apolygus</taxon>
    </lineage>
</organism>
<feature type="compositionally biased region" description="Polar residues" evidence="1">
    <location>
        <begin position="346"/>
        <end position="361"/>
    </location>
</feature>
<feature type="compositionally biased region" description="Polar residues" evidence="1">
    <location>
        <begin position="377"/>
        <end position="397"/>
    </location>
</feature>
<gene>
    <name evidence="2" type="ORF">GE061_002484</name>
</gene>
<feature type="compositionally biased region" description="Polar residues" evidence="1">
    <location>
        <begin position="404"/>
        <end position="413"/>
    </location>
</feature>
<protein>
    <submittedName>
        <fullName evidence="2">Uncharacterized protein</fullName>
    </submittedName>
</protein>
<evidence type="ECO:0000313" key="3">
    <source>
        <dbReference type="Proteomes" id="UP000466442"/>
    </source>
</evidence>
<feature type="compositionally biased region" description="Basic and acidic residues" evidence="1">
    <location>
        <begin position="362"/>
        <end position="372"/>
    </location>
</feature>
<dbReference type="Proteomes" id="UP000466442">
    <property type="component" value="Unassembled WGS sequence"/>
</dbReference>
<proteinExistence type="predicted"/>